<evidence type="ECO:0000256" key="7">
    <source>
        <dbReference type="ARBA" id="ARBA00022842"/>
    </source>
</evidence>
<dbReference type="InterPro" id="IPR036457">
    <property type="entry name" value="PPM-type-like_dom_sf"/>
</dbReference>
<dbReference type="STRING" id="200361.A0A452ZPA1"/>
<comment type="catalytic activity">
    <reaction evidence="10">
        <text>O-phospho-L-seryl-[protein] + H2O = L-seryl-[protein] + phosphate</text>
        <dbReference type="Rhea" id="RHEA:20629"/>
        <dbReference type="Rhea" id="RHEA-COMP:9863"/>
        <dbReference type="Rhea" id="RHEA-COMP:11604"/>
        <dbReference type="ChEBI" id="CHEBI:15377"/>
        <dbReference type="ChEBI" id="CHEBI:29999"/>
        <dbReference type="ChEBI" id="CHEBI:43474"/>
        <dbReference type="ChEBI" id="CHEBI:83421"/>
        <dbReference type="EC" id="3.1.3.16"/>
    </reaction>
</comment>
<dbReference type="Gramene" id="AET1Gv20867000.4">
    <property type="protein sequence ID" value="AET1Gv20867000.4"/>
    <property type="gene ID" value="AET1Gv20867000"/>
</dbReference>
<dbReference type="PROSITE" id="PS51746">
    <property type="entry name" value="PPM_2"/>
    <property type="match status" value="1"/>
</dbReference>
<keyword evidence="16" id="KW-1185">Reference proteome</keyword>
<evidence type="ECO:0000256" key="3">
    <source>
        <dbReference type="ARBA" id="ARBA00006702"/>
    </source>
</evidence>
<evidence type="ECO:0000256" key="10">
    <source>
        <dbReference type="ARBA" id="ARBA00047761"/>
    </source>
</evidence>
<feature type="domain" description="PPM-type phosphatase" evidence="14">
    <location>
        <begin position="107"/>
        <end position="422"/>
    </location>
</feature>
<accession>A0A452ZPA1</accession>
<evidence type="ECO:0000256" key="13">
    <source>
        <dbReference type="SAM" id="MobiDB-lite"/>
    </source>
</evidence>
<dbReference type="GO" id="GO:0004722">
    <property type="term" value="F:protein serine/threonine phosphatase activity"/>
    <property type="evidence" value="ECO:0007669"/>
    <property type="project" value="UniProtKB-EC"/>
</dbReference>
<reference evidence="15" key="3">
    <citation type="journal article" date="2017" name="Nature">
        <title>Genome sequence of the progenitor of the wheat D genome Aegilops tauschii.</title>
        <authorList>
            <person name="Luo M.C."/>
            <person name="Gu Y.Q."/>
            <person name="Puiu D."/>
            <person name="Wang H."/>
            <person name="Twardziok S.O."/>
            <person name="Deal K.R."/>
            <person name="Huo N."/>
            <person name="Zhu T."/>
            <person name="Wang L."/>
            <person name="Wang Y."/>
            <person name="McGuire P.E."/>
            <person name="Liu S."/>
            <person name="Long H."/>
            <person name="Ramasamy R.K."/>
            <person name="Rodriguez J.C."/>
            <person name="Van S.L."/>
            <person name="Yuan L."/>
            <person name="Wang Z."/>
            <person name="Xia Z."/>
            <person name="Xiao L."/>
            <person name="Anderson O.D."/>
            <person name="Ouyang S."/>
            <person name="Liang Y."/>
            <person name="Zimin A.V."/>
            <person name="Pertea G."/>
            <person name="Qi P."/>
            <person name="Bennetzen J.L."/>
            <person name="Dai X."/>
            <person name="Dawson M.W."/>
            <person name="Muller H.G."/>
            <person name="Kugler K."/>
            <person name="Rivarola-Duarte L."/>
            <person name="Spannagl M."/>
            <person name="Mayer K.F.X."/>
            <person name="Lu F.H."/>
            <person name="Bevan M.W."/>
            <person name="Leroy P."/>
            <person name="Li P."/>
            <person name="You F.M."/>
            <person name="Sun Q."/>
            <person name="Liu Z."/>
            <person name="Lyons E."/>
            <person name="Wicker T."/>
            <person name="Salzberg S.L."/>
            <person name="Devos K.M."/>
            <person name="Dvorak J."/>
        </authorList>
    </citation>
    <scope>NUCLEOTIDE SEQUENCE [LARGE SCALE GENOMIC DNA]</scope>
    <source>
        <strain evidence="15">cv. AL8/78</strain>
    </source>
</reference>
<dbReference type="AlphaFoldDB" id="A0A452ZPA1"/>
<dbReference type="FunFam" id="3.60.40.10:FF:000291">
    <property type="entry name" value="Protein phosphatase 2C 50"/>
    <property type="match status" value="1"/>
</dbReference>
<proteinExistence type="inferred from homology"/>
<evidence type="ECO:0000256" key="8">
    <source>
        <dbReference type="ARBA" id="ARBA00022912"/>
    </source>
</evidence>
<feature type="region of interest" description="Disordered" evidence="13">
    <location>
        <begin position="376"/>
        <end position="395"/>
    </location>
</feature>
<dbReference type="SMART" id="SM00332">
    <property type="entry name" value="PP2Cc"/>
    <property type="match status" value="1"/>
</dbReference>
<reference evidence="15" key="5">
    <citation type="journal article" date="2021" name="G3 (Bethesda)">
        <title>Aegilops tauschii genome assembly Aet v5.0 features greater sequence contiguity and improved annotation.</title>
        <authorList>
            <person name="Wang L."/>
            <person name="Zhu T."/>
            <person name="Rodriguez J.C."/>
            <person name="Deal K.R."/>
            <person name="Dubcovsky J."/>
            <person name="McGuire P.E."/>
            <person name="Lux T."/>
            <person name="Spannagl M."/>
            <person name="Mayer K.F.X."/>
            <person name="Baldrich P."/>
            <person name="Meyers B.C."/>
            <person name="Huo N."/>
            <person name="Gu Y.Q."/>
            <person name="Zhou H."/>
            <person name="Devos K.M."/>
            <person name="Bennetzen J.L."/>
            <person name="Unver T."/>
            <person name="Budak H."/>
            <person name="Gulick P.J."/>
            <person name="Galiba G."/>
            <person name="Kalapos B."/>
            <person name="Nelson D.R."/>
            <person name="Li P."/>
            <person name="You F.M."/>
            <person name="Luo M.C."/>
            <person name="Dvorak J."/>
        </authorList>
    </citation>
    <scope>NUCLEOTIDE SEQUENCE [LARGE SCALE GENOMIC DNA]</scope>
    <source>
        <strain evidence="15">cv. AL8/78</strain>
    </source>
</reference>
<dbReference type="SUPFAM" id="SSF81606">
    <property type="entry name" value="PP2C-like"/>
    <property type="match status" value="1"/>
</dbReference>
<sequence>SPYSSLPPPRTPPPPPACVFGCGSLLPSWASRLPLFLFRFGSPGSLASAEMAAAAAICGQDEPAPRDPEGAAAAAGGGVERLDLGDGRAALVAGGKRSVYLMECEPVWGCVATPGRGGEMEDACAAVPRFADVPVRLLARRRDLDGLGLDADALRLPSHLFAVFDGHGGAEVSNYCRERLHVVLSKELRRPPSDLGEMSDVDMKEHWDDLFTRCFQTVDDEVSGLASRLVHGQPRSDPIAAENVGSTAVAVVVCSSHVVVANCGDSRIVLSRGKEPVALSIDQKPDRKDERARIEAAGGKVIQWNGHRVSGILAMSRSIGDRYLKPYIIPKPEVTIVPRAKDDDCLILASDGLWDVVSNEEACKVARRQIQQWHKNNSVTTSSSDGGDGSTDPAAQAAADYLTRLALKKGSQDNITVIVVDLKPRRKPKNNS</sequence>
<keyword evidence="5" id="KW-0479">Metal-binding</keyword>
<evidence type="ECO:0000313" key="15">
    <source>
        <dbReference type="EnsemblPlants" id="AET1Gv20867000.4"/>
    </source>
</evidence>
<dbReference type="InterPro" id="IPR000222">
    <property type="entry name" value="PP2C_BS"/>
</dbReference>
<dbReference type="Proteomes" id="UP000015105">
    <property type="component" value="Chromosome 1D"/>
</dbReference>
<comment type="catalytic activity">
    <reaction evidence="11">
        <text>O-phospho-L-threonyl-[protein] + H2O = L-threonyl-[protein] + phosphate</text>
        <dbReference type="Rhea" id="RHEA:47004"/>
        <dbReference type="Rhea" id="RHEA-COMP:11060"/>
        <dbReference type="Rhea" id="RHEA-COMP:11605"/>
        <dbReference type="ChEBI" id="CHEBI:15377"/>
        <dbReference type="ChEBI" id="CHEBI:30013"/>
        <dbReference type="ChEBI" id="CHEBI:43474"/>
        <dbReference type="ChEBI" id="CHEBI:61977"/>
        <dbReference type="EC" id="3.1.3.16"/>
    </reaction>
</comment>
<evidence type="ECO:0000256" key="12">
    <source>
        <dbReference type="RuleBase" id="RU003465"/>
    </source>
</evidence>
<organism evidence="15 16">
    <name type="scientific">Aegilops tauschii subsp. strangulata</name>
    <name type="common">Goatgrass</name>
    <dbReference type="NCBI Taxonomy" id="200361"/>
    <lineage>
        <taxon>Eukaryota</taxon>
        <taxon>Viridiplantae</taxon>
        <taxon>Streptophyta</taxon>
        <taxon>Embryophyta</taxon>
        <taxon>Tracheophyta</taxon>
        <taxon>Spermatophyta</taxon>
        <taxon>Magnoliopsida</taxon>
        <taxon>Liliopsida</taxon>
        <taxon>Poales</taxon>
        <taxon>Poaceae</taxon>
        <taxon>BOP clade</taxon>
        <taxon>Pooideae</taxon>
        <taxon>Triticodae</taxon>
        <taxon>Triticeae</taxon>
        <taxon>Triticinae</taxon>
        <taxon>Aegilops</taxon>
    </lineage>
</organism>
<dbReference type="SMART" id="SM00331">
    <property type="entry name" value="PP2C_SIG"/>
    <property type="match status" value="1"/>
</dbReference>
<reference evidence="15" key="4">
    <citation type="submission" date="2019-03" db="UniProtKB">
        <authorList>
            <consortium name="EnsemblPlants"/>
        </authorList>
    </citation>
    <scope>IDENTIFICATION</scope>
</reference>
<dbReference type="EC" id="3.1.3.16" evidence="4"/>
<keyword evidence="8 12" id="KW-0904">Protein phosphatase</keyword>
<dbReference type="InterPro" id="IPR015655">
    <property type="entry name" value="PP2C"/>
</dbReference>
<dbReference type="EnsemblPlants" id="AET1Gv20867000.4">
    <property type="protein sequence ID" value="AET1Gv20867000.4"/>
    <property type="gene ID" value="AET1Gv20867000"/>
</dbReference>
<dbReference type="CDD" id="cd00143">
    <property type="entry name" value="PP2Cc"/>
    <property type="match status" value="1"/>
</dbReference>
<dbReference type="InterPro" id="IPR001932">
    <property type="entry name" value="PPM-type_phosphatase-like_dom"/>
</dbReference>
<keyword evidence="6 12" id="KW-0378">Hydrolase</keyword>
<keyword evidence="9" id="KW-0464">Manganese</keyword>
<evidence type="ECO:0000256" key="9">
    <source>
        <dbReference type="ARBA" id="ARBA00023211"/>
    </source>
</evidence>
<evidence type="ECO:0000256" key="11">
    <source>
        <dbReference type="ARBA" id="ARBA00048336"/>
    </source>
</evidence>
<dbReference type="Gene3D" id="3.60.40.10">
    <property type="entry name" value="PPM-type phosphatase domain"/>
    <property type="match status" value="1"/>
</dbReference>
<name>A0A452ZPA1_AEGTS</name>
<evidence type="ECO:0000313" key="16">
    <source>
        <dbReference type="Proteomes" id="UP000015105"/>
    </source>
</evidence>
<comment type="similarity">
    <text evidence="3 12">Belongs to the PP2C family.</text>
</comment>
<dbReference type="GO" id="GO:0046872">
    <property type="term" value="F:metal ion binding"/>
    <property type="evidence" value="ECO:0007669"/>
    <property type="project" value="UniProtKB-KW"/>
</dbReference>
<evidence type="ECO:0000256" key="6">
    <source>
        <dbReference type="ARBA" id="ARBA00022801"/>
    </source>
</evidence>
<keyword evidence="7" id="KW-0460">Magnesium</keyword>
<evidence type="ECO:0000256" key="2">
    <source>
        <dbReference type="ARBA" id="ARBA00001946"/>
    </source>
</evidence>
<evidence type="ECO:0000256" key="5">
    <source>
        <dbReference type="ARBA" id="ARBA00022723"/>
    </source>
</evidence>
<dbReference type="PROSITE" id="PS01032">
    <property type="entry name" value="PPM_1"/>
    <property type="match status" value="1"/>
</dbReference>
<protein>
    <recommendedName>
        <fullName evidence="4">protein-serine/threonine phosphatase</fullName>
        <ecNumber evidence="4">3.1.3.16</ecNumber>
    </recommendedName>
</protein>
<dbReference type="PANTHER" id="PTHR47992">
    <property type="entry name" value="PROTEIN PHOSPHATASE"/>
    <property type="match status" value="1"/>
</dbReference>
<reference evidence="16" key="2">
    <citation type="journal article" date="2017" name="Nat. Plants">
        <title>The Aegilops tauschii genome reveals multiple impacts of transposons.</title>
        <authorList>
            <person name="Zhao G."/>
            <person name="Zou C."/>
            <person name="Li K."/>
            <person name="Wang K."/>
            <person name="Li T."/>
            <person name="Gao L."/>
            <person name="Zhang X."/>
            <person name="Wang H."/>
            <person name="Yang Z."/>
            <person name="Liu X."/>
            <person name="Jiang W."/>
            <person name="Mao L."/>
            <person name="Kong X."/>
            <person name="Jiao Y."/>
            <person name="Jia J."/>
        </authorList>
    </citation>
    <scope>NUCLEOTIDE SEQUENCE [LARGE SCALE GENOMIC DNA]</scope>
    <source>
        <strain evidence="16">cv. AL8/78</strain>
    </source>
</reference>
<evidence type="ECO:0000256" key="4">
    <source>
        <dbReference type="ARBA" id="ARBA00013081"/>
    </source>
</evidence>
<evidence type="ECO:0000256" key="1">
    <source>
        <dbReference type="ARBA" id="ARBA00001936"/>
    </source>
</evidence>
<evidence type="ECO:0000259" key="14">
    <source>
        <dbReference type="PROSITE" id="PS51746"/>
    </source>
</evidence>
<comment type="cofactor">
    <cofactor evidence="2">
        <name>Mg(2+)</name>
        <dbReference type="ChEBI" id="CHEBI:18420"/>
    </cofactor>
</comment>
<reference evidence="16" key="1">
    <citation type="journal article" date="2014" name="Science">
        <title>Ancient hybridizations among the ancestral genomes of bread wheat.</title>
        <authorList>
            <consortium name="International Wheat Genome Sequencing Consortium,"/>
            <person name="Marcussen T."/>
            <person name="Sandve S.R."/>
            <person name="Heier L."/>
            <person name="Spannagl M."/>
            <person name="Pfeifer M."/>
            <person name="Jakobsen K.S."/>
            <person name="Wulff B.B."/>
            <person name="Steuernagel B."/>
            <person name="Mayer K.F."/>
            <person name="Olsen O.A."/>
        </authorList>
    </citation>
    <scope>NUCLEOTIDE SEQUENCE [LARGE SCALE GENOMIC DNA]</scope>
    <source>
        <strain evidence="16">cv. AL8/78</strain>
    </source>
</reference>
<comment type="cofactor">
    <cofactor evidence="1">
        <name>Mn(2+)</name>
        <dbReference type="ChEBI" id="CHEBI:29035"/>
    </cofactor>
</comment>
<dbReference type="Pfam" id="PF00481">
    <property type="entry name" value="PP2C"/>
    <property type="match status" value="1"/>
</dbReference>